<keyword evidence="2" id="KW-1185">Reference proteome</keyword>
<dbReference type="RefSeq" id="WP_150923483.1">
    <property type="nucleotide sequence ID" value="NZ_CP044232.1"/>
</dbReference>
<dbReference type="AlphaFoldDB" id="A0A5J6L040"/>
<evidence type="ECO:0000313" key="1">
    <source>
        <dbReference type="EMBL" id="QEW01831.1"/>
    </source>
</evidence>
<reference evidence="2" key="1">
    <citation type="submission" date="2019-09" db="EMBL/GenBank/DDBJ databases">
        <title>Mumia zhuanghuii sp. nov. isolated from the intestinal contents of plateau pika (Ochotona curzoniae) in the Qinghai-Tibet plateau of China.</title>
        <authorList>
            <person name="Tian Z."/>
        </authorList>
    </citation>
    <scope>NUCLEOTIDE SEQUENCE [LARGE SCALE GENOMIC DNA]</scope>
    <source>
        <strain evidence="2">L-031</strain>
    </source>
</reference>
<gene>
    <name evidence="1" type="ORF">F6J85_01095</name>
</gene>
<evidence type="ECO:0000313" key="2">
    <source>
        <dbReference type="Proteomes" id="UP000325516"/>
    </source>
</evidence>
<dbReference type="KEGG" id="mlz:F6J85_01095"/>
<dbReference type="Proteomes" id="UP000325516">
    <property type="component" value="Chromosome"/>
</dbReference>
<organism evidence="1 2">
    <name type="scientific">Microbacterium lushaniae</name>
    <dbReference type="NCBI Taxonomy" id="2614639"/>
    <lineage>
        <taxon>Bacteria</taxon>
        <taxon>Bacillati</taxon>
        <taxon>Actinomycetota</taxon>
        <taxon>Actinomycetes</taxon>
        <taxon>Micrococcales</taxon>
        <taxon>Microbacteriaceae</taxon>
        <taxon>Microbacterium</taxon>
    </lineage>
</organism>
<dbReference type="EMBL" id="CP044232">
    <property type="protein sequence ID" value="QEW01831.1"/>
    <property type="molecule type" value="Genomic_DNA"/>
</dbReference>
<name>A0A5J6L040_9MICO</name>
<protein>
    <submittedName>
        <fullName evidence="1">Uncharacterized protein</fullName>
    </submittedName>
</protein>
<proteinExistence type="predicted"/>
<sequence length="104" mass="11668">MSHEDETTRRIQLTLRKPWFALYGGVRPTLVIAGRGQPAQWGVGTWQVPADRPVTVGVYLFNRVWRFGQAEFSLDPADAPSLVYRAPALPFLRGRIHVPADARA</sequence>
<accession>A0A5J6L040</accession>